<dbReference type="EMBL" id="CP072757">
    <property type="protein sequence ID" value="QUC22292.1"/>
    <property type="molecule type" value="Genomic_DNA"/>
</dbReference>
<accession>A0A8E5MJP2</accession>
<evidence type="ECO:0000256" key="2">
    <source>
        <dbReference type="ARBA" id="ARBA00007891"/>
    </source>
</evidence>
<keyword evidence="7" id="KW-0653">Protein transport</keyword>
<feature type="compositionally biased region" description="Polar residues" evidence="10">
    <location>
        <begin position="215"/>
        <end position="230"/>
    </location>
</feature>
<dbReference type="GO" id="GO:0005484">
    <property type="term" value="F:SNAP receptor activity"/>
    <property type="evidence" value="ECO:0007669"/>
    <property type="project" value="TreeGrafter"/>
</dbReference>
<dbReference type="OrthoDB" id="3231855at2759"/>
<dbReference type="GO" id="GO:0006890">
    <property type="term" value="P:retrograde vesicle-mediated transport, Golgi to endoplasmic reticulum"/>
    <property type="evidence" value="ECO:0007669"/>
    <property type="project" value="TreeGrafter"/>
</dbReference>
<keyword evidence="6" id="KW-0931">ER-Golgi transport</keyword>
<evidence type="ECO:0000256" key="11">
    <source>
        <dbReference type="SAM" id="Phobius"/>
    </source>
</evidence>
<keyword evidence="3" id="KW-0813">Transport</keyword>
<evidence type="ECO:0000256" key="5">
    <source>
        <dbReference type="ARBA" id="ARBA00022824"/>
    </source>
</evidence>
<evidence type="ECO:0000313" key="12">
    <source>
        <dbReference type="EMBL" id="QUC22292.1"/>
    </source>
</evidence>
<name>A0A8E5MJP2_USTVR</name>
<evidence type="ECO:0000256" key="9">
    <source>
        <dbReference type="ARBA" id="ARBA00023136"/>
    </source>
</evidence>
<keyword evidence="8 11" id="KW-1133">Transmembrane helix</keyword>
<dbReference type="AlphaFoldDB" id="A0A8E5MJP2"/>
<dbReference type="KEGG" id="uvi:66067310"/>
<evidence type="ECO:0000256" key="8">
    <source>
        <dbReference type="ARBA" id="ARBA00022989"/>
    </source>
</evidence>
<evidence type="ECO:0008006" key="14">
    <source>
        <dbReference type="Google" id="ProtNLM"/>
    </source>
</evidence>
<evidence type="ECO:0000256" key="3">
    <source>
        <dbReference type="ARBA" id="ARBA00022448"/>
    </source>
</evidence>
<keyword evidence="13" id="KW-1185">Reference proteome</keyword>
<evidence type="ECO:0000256" key="6">
    <source>
        <dbReference type="ARBA" id="ARBA00022892"/>
    </source>
</evidence>
<evidence type="ECO:0000313" key="13">
    <source>
        <dbReference type="Proteomes" id="UP000027002"/>
    </source>
</evidence>
<reference evidence="12" key="1">
    <citation type="submission" date="2020-03" db="EMBL/GenBank/DDBJ databases">
        <title>A mixture of massive structural variations and highly conserved coding sequences in Ustilaginoidea virens genome.</title>
        <authorList>
            <person name="Zhang K."/>
            <person name="Zhao Z."/>
            <person name="Zhang Z."/>
            <person name="Li Y."/>
            <person name="Hsiang T."/>
            <person name="Sun W."/>
        </authorList>
    </citation>
    <scope>NUCLEOTIDE SEQUENCE</scope>
    <source>
        <strain evidence="12">UV-8b</strain>
    </source>
</reference>
<evidence type="ECO:0000256" key="4">
    <source>
        <dbReference type="ARBA" id="ARBA00022692"/>
    </source>
</evidence>
<feature type="compositionally biased region" description="Low complexity" evidence="10">
    <location>
        <begin position="195"/>
        <end position="208"/>
    </location>
</feature>
<dbReference type="Proteomes" id="UP000027002">
    <property type="component" value="Chromosome 5"/>
</dbReference>
<comment type="similarity">
    <text evidence="2">Belongs to the USE1 family.</text>
</comment>
<evidence type="ECO:0000256" key="7">
    <source>
        <dbReference type="ARBA" id="ARBA00022927"/>
    </source>
</evidence>
<dbReference type="GO" id="GO:0015031">
    <property type="term" value="P:protein transport"/>
    <property type="evidence" value="ECO:0007669"/>
    <property type="project" value="UniProtKB-KW"/>
</dbReference>
<feature type="region of interest" description="Disordered" evidence="10">
    <location>
        <begin position="132"/>
        <end position="230"/>
    </location>
</feature>
<dbReference type="InterPro" id="IPR019150">
    <property type="entry name" value="Vesicle_transport_protein_Use1"/>
</dbReference>
<gene>
    <name evidence="12" type="ORF">UV8b_06533</name>
</gene>
<keyword evidence="9 11" id="KW-0472">Membrane</keyword>
<feature type="transmembrane region" description="Helical" evidence="11">
    <location>
        <begin position="329"/>
        <end position="352"/>
    </location>
</feature>
<evidence type="ECO:0000256" key="10">
    <source>
        <dbReference type="SAM" id="MobiDB-lite"/>
    </source>
</evidence>
<dbReference type="GO" id="GO:0005789">
    <property type="term" value="C:endoplasmic reticulum membrane"/>
    <property type="evidence" value="ECO:0007669"/>
    <property type="project" value="UniProtKB-SubCell"/>
</dbReference>
<comment type="subcellular location">
    <subcellularLocation>
        <location evidence="1">Endoplasmic reticulum membrane</location>
        <topology evidence="1">Single-pass type IV membrane protein</topology>
    </subcellularLocation>
</comment>
<dbReference type="RefSeq" id="XP_042999965.1">
    <property type="nucleotide sequence ID" value="XM_043144030.1"/>
</dbReference>
<protein>
    <recommendedName>
        <fullName evidence="14">Synaptobrevin</fullName>
    </recommendedName>
</protein>
<dbReference type="GO" id="GO:0031201">
    <property type="term" value="C:SNARE complex"/>
    <property type="evidence" value="ECO:0007669"/>
    <property type="project" value="TreeGrafter"/>
</dbReference>
<sequence length="358" mass="39435">MARLAQETALPEDVAASRSDEAELVNLTRLLISLQRNILHPTLEQERRLRVSELERTKVERILEYARSVLTKLEQDALQVQAPTKRAKIQSLLNENRDRLESLLDRLQDFRHMAVDDDGSSDGEDVLEHVIPTPSESIDSDPPAAQDEGEESKTRAEQVSSCRTGAPLPEQSAVEATPTLEPHGSSQQPAGPIDTTTCPSPATQTTQAVRLRSRQAAQPSSSTPDPVSHSTARAALFANRSNSVGPRTSNATAEAILDQQRAEQDFLSESILKMAGALKESSQKFSTTLDADKDVLEKAGEGISKTEQSMEAARGRMGTLRKMTEGKGWWGRMMLFAWVYGLMFGLILLVFVMPKLRF</sequence>
<dbReference type="GeneID" id="66067310"/>
<keyword evidence="5" id="KW-0256">Endoplasmic reticulum</keyword>
<dbReference type="PANTHER" id="PTHR13050">
    <property type="entry name" value="USE1-LIKE PROTEIN"/>
    <property type="match status" value="1"/>
</dbReference>
<dbReference type="PANTHER" id="PTHR13050:SF7">
    <property type="entry name" value="VESICLE TRANSPORT PROTEIN USE1"/>
    <property type="match status" value="1"/>
</dbReference>
<proteinExistence type="inferred from homology"/>
<evidence type="ECO:0000256" key="1">
    <source>
        <dbReference type="ARBA" id="ARBA00004163"/>
    </source>
</evidence>
<organism evidence="12 13">
    <name type="scientific">Ustilaginoidea virens</name>
    <name type="common">Rice false smut fungus</name>
    <name type="synonym">Villosiclava virens</name>
    <dbReference type="NCBI Taxonomy" id="1159556"/>
    <lineage>
        <taxon>Eukaryota</taxon>
        <taxon>Fungi</taxon>
        <taxon>Dikarya</taxon>
        <taxon>Ascomycota</taxon>
        <taxon>Pezizomycotina</taxon>
        <taxon>Sordariomycetes</taxon>
        <taxon>Hypocreomycetidae</taxon>
        <taxon>Hypocreales</taxon>
        <taxon>Clavicipitaceae</taxon>
        <taxon>Ustilaginoidea</taxon>
    </lineage>
</organism>
<keyword evidence="4 11" id="KW-0812">Transmembrane</keyword>